<dbReference type="EMBL" id="JAGEPF010000016">
    <property type="protein sequence ID" value="MBO2461209.1"/>
    <property type="molecule type" value="Genomic_DNA"/>
</dbReference>
<dbReference type="Proteomes" id="UP000680206">
    <property type="component" value="Unassembled WGS sequence"/>
</dbReference>
<dbReference type="SUPFAM" id="SSF53098">
    <property type="entry name" value="Ribonuclease H-like"/>
    <property type="match status" value="1"/>
</dbReference>
<accession>A0ABS3RWR9</accession>
<organism evidence="3 4">
    <name type="scientific">Actinomadura violacea</name>
    <dbReference type="NCBI Taxonomy" id="2819934"/>
    <lineage>
        <taxon>Bacteria</taxon>
        <taxon>Bacillati</taxon>
        <taxon>Actinomycetota</taxon>
        <taxon>Actinomycetes</taxon>
        <taxon>Streptosporangiales</taxon>
        <taxon>Thermomonosporaceae</taxon>
        <taxon>Actinomadura</taxon>
    </lineage>
</organism>
<feature type="region of interest" description="Disordered" evidence="1">
    <location>
        <begin position="651"/>
        <end position="708"/>
    </location>
</feature>
<dbReference type="Gene3D" id="3.30.420.10">
    <property type="entry name" value="Ribonuclease H-like superfamily/Ribonuclease H"/>
    <property type="match status" value="1"/>
</dbReference>
<gene>
    <name evidence="3" type="ORF">J4709_26855</name>
</gene>
<dbReference type="InterPro" id="IPR012337">
    <property type="entry name" value="RNaseH-like_sf"/>
</dbReference>
<feature type="compositionally biased region" description="Basic and acidic residues" evidence="1">
    <location>
        <begin position="757"/>
        <end position="772"/>
    </location>
</feature>
<feature type="region of interest" description="Disordered" evidence="1">
    <location>
        <begin position="721"/>
        <end position="802"/>
    </location>
</feature>
<proteinExistence type="predicted"/>
<protein>
    <submittedName>
        <fullName evidence="3">Transposase</fullName>
    </submittedName>
</protein>
<dbReference type="PROSITE" id="PS50994">
    <property type="entry name" value="INTEGRASE"/>
    <property type="match status" value="1"/>
</dbReference>
<sequence>MSGLLELAEGTVVVVAGQEWVVSLLEPHTGRVRLRRRDGGLGGAGSAEMSTTVAALVNHPDCRACPPTSAGWDAGRGVQPAGLEDLTDHQRAVVRLRFAHLMEVETGYRSGSALAALPGEPRPGFDPGCCTLQDRRRAKVAELRGLGEQEAAHLGLNRVSLRTLERWAARCRRLGVFGCANGSWVRRRGGHPSVGEDVREAIFAVRQETLHRSRVSMKTRERLIHQYVRERFGPQVAVPCSETLRLVWLEWFGRGGARQRYERSAARVRYCGEHVVVHRPGQVVALDTTQLAVLVREEVFGEPAAVTLTLALDVYTHSLVAFRLTLVSDTATDVAMVLRDVMMPLPLREGWGEEMEWPYPGVPAAVVAEFAGHRVAGLPFFTPETVTTDHGAVYKNHQLVEVQRVLGANILPARVLRPVDKAACERAFAAIQSLLLELLPGFRGVDVADRGADPEGDAVLTITEMEHLIATWIVKVWQNRELGEHAPAWDPGGRNSPNTLFAVAMGQGGFSMQIPDPQLFYQLLPAHRLKIHGGRGVKVKGLWYDGQALDPYRDGPSQRGGRFGGSWVVRRDPRDRRYAYFQDPGTGQWHTLRWNGLAPDGEVPAFGDARVVDLLRAVKARGLAPRSDAELLPLLLELIGGHIPVASWPTQMSKNQRRAHAREAAQGRAADSDRPAASTLADVSPGDRAAGDGPDGHRTGGDGAVEIRRVRRDVQAVEAVDADRRRRREQVMAGRRVTPPPRLGETLRRSSPFRLPAGEHDTGQHGTGEHDGSGSGVSRGGDPSGDGAVDQESGRGDGRQAR</sequence>
<evidence type="ECO:0000259" key="2">
    <source>
        <dbReference type="PROSITE" id="PS50994"/>
    </source>
</evidence>
<comment type="caution">
    <text evidence="3">The sequence shown here is derived from an EMBL/GenBank/DDBJ whole genome shotgun (WGS) entry which is preliminary data.</text>
</comment>
<feature type="compositionally biased region" description="Gly residues" evidence="1">
    <location>
        <begin position="773"/>
        <end position="784"/>
    </location>
</feature>
<feature type="compositionally biased region" description="Basic and acidic residues" evidence="1">
    <location>
        <begin position="792"/>
        <end position="802"/>
    </location>
</feature>
<dbReference type="RefSeq" id="WP_208244570.1">
    <property type="nucleotide sequence ID" value="NZ_JAGEPF010000016.1"/>
</dbReference>
<evidence type="ECO:0000313" key="4">
    <source>
        <dbReference type="Proteomes" id="UP000680206"/>
    </source>
</evidence>
<evidence type="ECO:0000256" key="1">
    <source>
        <dbReference type="SAM" id="MobiDB-lite"/>
    </source>
</evidence>
<reference evidence="3 4" key="1">
    <citation type="submission" date="2021-03" db="EMBL/GenBank/DDBJ databases">
        <title>Actinomadura violae sp. nov., isolated from lichen in Thailand.</title>
        <authorList>
            <person name="Kanchanasin P."/>
            <person name="Saeng-In P."/>
            <person name="Phongsopitanun W."/>
            <person name="Yuki M."/>
            <person name="Kudo T."/>
            <person name="Ohkuma M."/>
            <person name="Tanasupawat S."/>
        </authorList>
    </citation>
    <scope>NUCLEOTIDE SEQUENCE [LARGE SCALE GENOMIC DNA]</scope>
    <source>
        <strain evidence="3 4">LCR2-06</strain>
    </source>
</reference>
<dbReference type="InterPro" id="IPR036397">
    <property type="entry name" value="RNaseH_sf"/>
</dbReference>
<feature type="compositionally biased region" description="Basic and acidic residues" evidence="1">
    <location>
        <begin position="694"/>
        <end position="708"/>
    </location>
</feature>
<name>A0ABS3RWR9_9ACTN</name>
<feature type="compositionally biased region" description="Basic and acidic residues" evidence="1">
    <location>
        <begin position="661"/>
        <end position="674"/>
    </location>
</feature>
<dbReference type="InterPro" id="IPR001584">
    <property type="entry name" value="Integrase_cat-core"/>
</dbReference>
<evidence type="ECO:0000313" key="3">
    <source>
        <dbReference type="EMBL" id="MBO2461209.1"/>
    </source>
</evidence>
<feature type="domain" description="Integrase catalytic" evidence="2">
    <location>
        <begin position="276"/>
        <end position="505"/>
    </location>
</feature>
<keyword evidence="4" id="KW-1185">Reference proteome</keyword>